<keyword evidence="1" id="KW-0472">Membrane</keyword>
<protein>
    <submittedName>
        <fullName evidence="2">Uncharacterized protein</fullName>
    </submittedName>
</protein>
<keyword evidence="1" id="KW-0812">Transmembrane</keyword>
<evidence type="ECO:0000256" key="1">
    <source>
        <dbReference type="SAM" id="Phobius"/>
    </source>
</evidence>
<dbReference type="RefSeq" id="WP_105867254.1">
    <property type="nucleotide sequence ID" value="NZ_PVLV01000040.1"/>
</dbReference>
<proteinExistence type="predicted"/>
<dbReference type="Proteomes" id="UP000239322">
    <property type="component" value="Unassembled WGS sequence"/>
</dbReference>
<name>A0A2S9Q1W1_9ACTN</name>
<comment type="caution">
    <text evidence="2">The sequence shown here is derived from an EMBL/GenBank/DDBJ whole genome shotgun (WGS) entry which is preliminary data.</text>
</comment>
<dbReference type="EMBL" id="PVLV01000040">
    <property type="protein sequence ID" value="PRH80646.1"/>
    <property type="molecule type" value="Genomic_DNA"/>
</dbReference>
<reference evidence="2 3" key="1">
    <citation type="submission" date="2018-03" db="EMBL/GenBank/DDBJ databases">
        <title>Novel Streptomyces sp. from soil.</title>
        <authorList>
            <person name="Tan G.Y.A."/>
            <person name="Lee Z.Y."/>
        </authorList>
    </citation>
    <scope>NUCLEOTIDE SEQUENCE [LARGE SCALE GENOMIC DNA]</scope>
    <source>
        <strain evidence="2 3">ST5x</strain>
    </source>
</reference>
<gene>
    <name evidence="2" type="ORF">C6N75_02920</name>
</gene>
<keyword evidence="3" id="KW-1185">Reference proteome</keyword>
<evidence type="ECO:0000313" key="3">
    <source>
        <dbReference type="Proteomes" id="UP000239322"/>
    </source>
</evidence>
<sequence>MFLACASHYGIPVLELVRGADYAVRLLPAARRAGLVGGTQTILPTHVHPAAHAAARFGTSRLGPRIAALVAAMLVCWAVSYATGRLSPTATA</sequence>
<organism evidence="2 3">
    <name type="scientific">Streptomyces solincola</name>
    <dbReference type="NCBI Taxonomy" id="2100817"/>
    <lineage>
        <taxon>Bacteria</taxon>
        <taxon>Bacillati</taxon>
        <taxon>Actinomycetota</taxon>
        <taxon>Actinomycetes</taxon>
        <taxon>Kitasatosporales</taxon>
        <taxon>Streptomycetaceae</taxon>
        <taxon>Streptomyces</taxon>
    </lineage>
</organism>
<keyword evidence="1" id="KW-1133">Transmembrane helix</keyword>
<feature type="transmembrane region" description="Helical" evidence="1">
    <location>
        <begin position="66"/>
        <end position="84"/>
    </location>
</feature>
<accession>A0A2S9Q1W1</accession>
<dbReference type="AlphaFoldDB" id="A0A2S9Q1W1"/>
<evidence type="ECO:0000313" key="2">
    <source>
        <dbReference type="EMBL" id="PRH80646.1"/>
    </source>
</evidence>
<dbReference type="OrthoDB" id="4324231at2"/>